<gene>
    <name evidence="3" type="ORF">SAMN05444374_105224</name>
</gene>
<dbReference type="AlphaFoldDB" id="A0A1I0TCQ8"/>
<dbReference type="Proteomes" id="UP000182054">
    <property type="component" value="Unassembled WGS sequence"/>
</dbReference>
<accession>A0A1I0TCQ8</accession>
<evidence type="ECO:0000256" key="1">
    <source>
        <dbReference type="ARBA" id="ARBA00022729"/>
    </source>
</evidence>
<reference evidence="3 4" key="1">
    <citation type="submission" date="2016-10" db="EMBL/GenBank/DDBJ databases">
        <authorList>
            <person name="de Groot N.N."/>
        </authorList>
    </citation>
    <scope>NUCLEOTIDE SEQUENCE [LARGE SCALE GENOMIC DNA]</scope>
    <source>
        <strain evidence="3 4">DSM 44908</strain>
    </source>
</reference>
<protein>
    <recommendedName>
        <fullName evidence="2">DUF4352 domain-containing protein</fullName>
    </recommendedName>
</protein>
<dbReference type="EMBL" id="FOJN01000005">
    <property type="protein sequence ID" value="SFA49541.1"/>
    <property type="molecule type" value="Genomic_DNA"/>
</dbReference>
<evidence type="ECO:0000313" key="4">
    <source>
        <dbReference type="Proteomes" id="UP000182054"/>
    </source>
</evidence>
<dbReference type="InterPro" id="IPR029050">
    <property type="entry name" value="Immunoprotect_excell_Ig-like"/>
</dbReference>
<feature type="domain" description="DUF4352" evidence="2">
    <location>
        <begin position="18"/>
        <end position="94"/>
    </location>
</feature>
<keyword evidence="1" id="KW-0732">Signal</keyword>
<dbReference type="Gene3D" id="2.60.40.1240">
    <property type="match status" value="1"/>
</dbReference>
<organism evidence="3 4">
    <name type="scientific">Rhodococcoides kroppenstedtii</name>
    <dbReference type="NCBI Taxonomy" id="293050"/>
    <lineage>
        <taxon>Bacteria</taxon>
        <taxon>Bacillati</taxon>
        <taxon>Actinomycetota</taxon>
        <taxon>Actinomycetes</taxon>
        <taxon>Mycobacteriales</taxon>
        <taxon>Nocardiaceae</taxon>
        <taxon>Rhodococcoides</taxon>
    </lineage>
</organism>
<dbReference type="Pfam" id="PF11611">
    <property type="entry name" value="DUF4352"/>
    <property type="match status" value="1"/>
</dbReference>
<sequence length="100" mass="11133">MRDGKFEFLVTAWDGETAQLTVTNIGDRPQSFAISAQYLYDVQQRRFEPEFEWDSDLAFADLNPGQSVSGAITFVLSGAVPDYLELHDSVFSGGVKVPLR</sequence>
<evidence type="ECO:0000313" key="3">
    <source>
        <dbReference type="EMBL" id="SFA49541.1"/>
    </source>
</evidence>
<name>A0A1I0TCQ8_9NOCA</name>
<evidence type="ECO:0000259" key="2">
    <source>
        <dbReference type="Pfam" id="PF11611"/>
    </source>
</evidence>
<proteinExistence type="predicted"/>
<dbReference type="InterPro" id="IPR029051">
    <property type="entry name" value="DUF4352"/>
</dbReference>